<evidence type="ECO:0000256" key="5">
    <source>
        <dbReference type="ARBA" id="ARBA00023186"/>
    </source>
</evidence>
<accession>A0ABU9EGB9</accession>
<dbReference type="CDD" id="cd16098">
    <property type="entry name" value="FliS"/>
    <property type="match status" value="1"/>
</dbReference>
<comment type="subcellular location">
    <subcellularLocation>
        <location evidence="1">Cytoplasm</location>
        <location evidence="1">Cytosol</location>
    </subcellularLocation>
</comment>
<evidence type="ECO:0000256" key="4">
    <source>
        <dbReference type="ARBA" id="ARBA00022795"/>
    </source>
</evidence>
<dbReference type="SUPFAM" id="SSF101116">
    <property type="entry name" value="Flagellar export chaperone FliS"/>
    <property type="match status" value="1"/>
</dbReference>
<keyword evidence="6" id="KW-0966">Cell projection</keyword>
<protein>
    <submittedName>
        <fullName evidence="6">Flagellar export chaperone FliS</fullName>
    </submittedName>
</protein>
<gene>
    <name evidence="6" type="primary">fliS</name>
    <name evidence="6" type="ORF">WI372_16195</name>
</gene>
<evidence type="ECO:0000256" key="3">
    <source>
        <dbReference type="ARBA" id="ARBA00022490"/>
    </source>
</evidence>
<organism evidence="6 7">
    <name type="scientific">Gaopeijia maritima</name>
    <dbReference type="NCBI Taxonomy" id="3119007"/>
    <lineage>
        <taxon>Bacteria</taxon>
        <taxon>Pseudomonadati</taxon>
        <taxon>Gemmatimonadota</taxon>
        <taxon>Longimicrobiia</taxon>
        <taxon>Gaopeijiales</taxon>
        <taxon>Gaopeijiaceae</taxon>
        <taxon>Gaopeijia</taxon>
    </lineage>
</organism>
<dbReference type="RefSeq" id="WP_405280542.1">
    <property type="nucleotide sequence ID" value="NZ_CP144380.1"/>
</dbReference>
<sequence length="136" mass="14606">MRGAALYQNSRVVGARRENLVVLLYERLLADLRGAVVAIEEGNIEIKAQRLDHALDILFELLGTLDHDSGGEIAGRLSSLYSFFIAEINVVSRTLETPRLERIITMIDGLYGSWREVTAGAAGGGAAPGDPVGAGR</sequence>
<evidence type="ECO:0000313" key="7">
    <source>
        <dbReference type="Proteomes" id="UP001484239"/>
    </source>
</evidence>
<dbReference type="PANTHER" id="PTHR34773">
    <property type="entry name" value="FLAGELLAR SECRETION CHAPERONE FLIS"/>
    <property type="match status" value="1"/>
</dbReference>
<dbReference type="NCBIfam" id="TIGR00208">
    <property type="entry name" value="fliS"/>
    <property type="match status" value="1"/>
</dbReference>
<keyword evidence="6" id="KW-0282">Flagellum</keyword>
<comment type="similarity">
    <text evidence="2">Belongs to the FliS family.</text>
</comment>
<dbReference type="Gene3D" id="1.20.120.340">
    <property type="entry name" value="Flagellar protein FliS"/>
    <property type="match status" value="1"/>
</dbReference>
<reference evidence="6 7" key="1">
    <citation type="submission" date="2024-02" db="EMBL/GenBank/DDBJ databases">
        <title>A novel Gemmatimonadota bacterium.</title>
        <authorList>
            <person name="Du Z.-J."/>
            <person name="Ye Y.-Q."/>
        </authorList>
    </citation>
    <scope>NUCLEOTIDE SEQUENCE [LARGE SCALE GENOMIC DNA]</scope>
    <source>
        <strain evidence="6 7">DH-20</strain>
    </source>
</reference>
<evidence type="ECO:0000256" key="2">
    <source>
        <dbReference type="ARBA" id="ARBA00008787"/>
    </source>
</evidence>
<dbReference type="Pfam" id="PF02561">
    <property type="entry name" value="FliS"/>
    <property type="match status" value="1"/>
</dbReference>
<keyword evidence="4" id="KW-1005">Bacterial flagellum biogenesis</keyword>
<keyword evidence="6" id="KW-0969">Cilium</keyword>
<dbReference type="PANTHER" id="PTHR34773:SF1">
    <property type="entry name" value="FLAGELLAR SECRETION CHAPERONE FLIS"/>
    <property type="match status" value="1"/>
</dbReference>
<dbReference type="InterPro" id="IPR003713">
    <property type="entry name" value="FliS"/>
</dbReference>
<evidence type="ECO:0000313" key="6">
    <source>
        <dbReference type="EMBL" id="MEK9502535.1"/>
    </source>
</evidence>
<dbReference type="EMBL" id="JBBHLI010000012">
    <property type="protein sequence ID" value="MEK9502535.1"/>
    <property type="molecule type" value="Genomic_DNA"/>
</dbReference>
<name>A0ABU9EGB9_9BACT</name>
<comment type="caution">
    <text evidence="6">The sequence shown here is derived from an EMBL/GenBank/DDBJ whole genome shotgun (WGS) entry which is preliminary data.</text>
</comment>
<keyword evidence="5" id="KW-0143">Chaperone</keyword>
<dbReference type="InterPro" id="IPR036584">
    <property type="entry name" value="FliS_sf"/>
</dbReference>
<proteinExistence type="inferred from homology"/>
<dbReference type="Proteomes" id="UP001484239">
    <property type="component" value="Unassembled WGS sequence"/>
</dbReference>
<evidence type="ECO:0000256" key="1">
    <source>
        <dbReference type="ARBA" id="ARBA00004514"/>
    </source>
</evidence>
<keyword evidence="7" id="KW-1185">Reference proteome</keyword>
<keyword evidence="3" id="KW-0963">Cytoplasm</keyword>